<sequence>MIENRALFTIFGSFFTLIGGFLLIAAIMTKSAPNSETYTLLSLAVMSFCLSYLAPQYGQKDERIRMIREKGMFFSGLAFLIYSFLLTTTLSLDLIFLTAIEAINVLIALMISTLFISMVVLAKRY</sequence>
<keyword evidence="1" id="KW-0812">Transmembrane</keyword>
<dbReference type="KEGG" id="pll:I858_000395"/>
<proteinExistence type="predicted"/>
<protein>
    <submittedName>
        <fullName evidence="2">Permease</fullName>
    </submittedName>
</protein>
<dbReference type="EMBL" id="CP016540">
    <property type="protein sequence ID" value="ANU25535.1"/>
    <property type="molecule type" value="Genomic_DNA"/>
</dbReference>
<name>A0A1B1RX69_9BACL</name>
<feature type="transmembrane region" description="Helical" evidence="1">
    <location>
        <begin position="7"/>
        <end position="29"/>
    </location>
</feature>
<evidence type="ECO:0000313" key="3">
    <source>
        <dbReference type="Proteomes" id="UP000053354"/>
    </source>
</evidence>
<dbReference type="AlphaFoldDB" id="A0A1B1RX69"/>
<evidence type="ECO:0000313" key="2">
    <source>
        <dbReference type="EMBL" id="ANU25535.1"/>
    </source>
</evidence>
<keyword evidence="1" id="KW-1133">Transmembrane helix</keyword>
<keyword evidence="3" id="KW-1185">Reference proteome</keyword>
<reference evidence="2" key="1">
    <citation type="submission" date="2016-10" db="EMBL/GenBank/DDBJ databases">
        <authorList>
            <person name="See-Too W.S."/>
        </authorList>
    </citation>
    <scope>NUCLEOTIDE SEQUENCE</scope>
    <source>
        <strain evidence="2">L10.15</strain>
    </source>
</reference>
<keyword evidence="1" id="KW-0472">Membrane</keyword>
<evidence type="ECO:0000256" key="1">
    <source>
        <dbReference type="SAM" id="Phobius"/>
    </source>
</evidence>
<organism evidence="2 3">
    <name type="scientific">Planococcus versutus</name>
    <dbReference type="NCBI Taxonomy" id="1302659"/>
    <lineage>
        <taxon>Bacteria</taxon>
        <taxon>Bacillati</taxon>
        <taxon>Bacillota</taxon>
        <taxon>Bacilli</taxon>
        <taxon>Bacillales</taxon>
        <taxon>Caryophanaceae</taxon>
        <taxon>Planococcus</taxon>
    </lineage>
</organism>
<accession>A0A1B1RX69</accession>
<gene>
    <name evidence="2" type="ORF">I858_000395</name>
</gene>
<feature type="transmembrane region" description="Helical" evidence="1">
    <location>
        <begin position="102"/>
        <end position="122"/>
    </location>
</feature>
<feature type="transmembrane region" description="Helical" evidence="1">
    <location>
        <begin position="35"/>
        <end position="53"/>
    </location>
</feature>
<dbReference type="Proteomes" id="UP000053354">
    <property type="component" value="Chromosome"/>
</dbReference>
<feature type="transmembrane region" description="Helical" evidence="1">
    <location>
        <begin position="73"/>
        <end position="96"/>
    </location>
</feature>